<reference evidence="2" key="1">
    <citation type="submission" date="2018-05" db="EMBL/GenBank/DDBJ databases">
        <authorList>
            <person name="Lanie J.A."/>
            <person name="Ng W.-L."/>
            <person name="Kazmierczak K.M."/>
            <person name="Andrzejewski T.M."/>
            <person name="Davidsen T.M."/>
            <person name="Wayne K.J."/>
            <person name="Tettelin H."/>
            <person name="Glass J.I."/>
            <person name="Rusch D."/>
            <person name="Podicherti R."/>
            <person name="Tsui H.-C.T."/>
            <person name="Winkler M.E."/>
        </authorList>
    </citation>
    <scope>NUCLEOTIDE SEQUENCE</scope>
</reference>
<feature type="non-terminal residue" evidence="2">
    <location>
        <position position="22"/>
    </location>
</feature>
<proteinExistence type="predicted"/>
<gene>
    <name evidence="2" type="ORF">METZ01_LOCUS376283</name>
</gene>
<organism evidence="2">
    <name type="scientific">marine metagenome</name>
    <dbReference type="NCBI Taxonomy" id="408172"/>
    <lineage>
        <taxon>unclassified sequences</taxon>
        <taxon>metagenomes</taxon>
        <taxon>ecological metagenomes</taxon>
    </lineage>
</organism>
<name>A0A382TMX0_9ZZZZ</name>
<protein>
    <submittedName>
        <fullName evidence="2">Uncharacterized protein</fullName>
    </submittedName>
</protein>
<evidence type="ECO:0000313" key="2">
    <source>
        <dbReference type="EMBL" id="SVD23429.1"/>
    </source>
</evidence>
<evidence type="ECO:0000256" key="1">
    <source>
        <dbReference type="SAM" id="MobiDB-lite"/>
    </source>
</evidence>
<feature type="region of interest" description="Disordered" evidence="1">
    <location>
        <begin position="1"/>
        <end position="22"/>
    </location>
</feature>
<sequence length="22" mass="2483">MDLLLNESKAGKSAQNQLEKQH</sequence>
<accession>A0A382TMX0</accession>
<dbReference type="AlphaFoldDB" id="A0A382TMX0"/>
<dbReference type="EMBL" id="UINC01137845">
    <property type="protein sequence ID" value="SVD23429.1"/>
    <property type="molecule type" value="Genomic_DNA"/>
</dbReference>
<feature type="compositionally biased region" description="Polar residues" evidence="1">
    <location>
        <begin position="13"/>
        <end position="22"/>
    </location>
</feature>